<protein>
    <recommendedName>
        <fullName evidence="4">DUF3106 domain-containing protein</fullName>
    </recommendedName>
</protein>
<feature type="region of interest" description="Disordered" evidence="1">
    <location>
        <begin position="88"/>
        <end position="131"/>
    </location>
</feature>
<reference evidence="2 3" key="1">
    <citation type="submission" date="2017-11" db="EMBL/GenBank/DDBJ databases">
        <title>Draft genome sequence of Mitsuaria sp. HWN-4.</title>
        <authorList>
            <person name="Gundlapally S.R."/>
        </authorList>
    </citation>
    <scope>NUCLEOTIDE SEQUENCE [LARGE SCALE GENOMIC DNA]</scope>
    <source>
        <strain evidence="2 3">HWN-4</strain>
    </source>
</reference>
<dbReference type="Proteomes" id="UP000231501">
    <property type="component" value="Unassembled WGS sequence"/>
</dbReference>
<accession>A0A2G9C7E1</accession>
<evidence type="ECO:0000313" key="3">
    <source>
        <dbReference type="Proteomes" id="UP000231501"/>
    </source>
</evidence>
<evidence type="ECO:0000313" key="2">
    <source>
        <dbReference type="EMBL" id="PIM52338.1"/>
    </source>
</evidence>
<dbReference type="Pfam" id="PF11304">
    <property type="entry name" value="DUF3106"/>
    <property type="match status" value="1"/>
</dbReference>
<dbReference type="AlphaFoldDB" id="A0A2G9C7E1"/>
<name>A0A2G9C7E1_9BURK</name>
<organism evidence="2 3">
    <name type="scientific">Roseateles chitinivorans</name>
    <dbReference type="NCBI Taxonomy" id="2917965"/>
    <lineage>
        <taxon>Bacteria</taxon>
        <taxon>Pseudomonadati</taxon>
        <taxon>Pseudomonadota</taxon>
        <taxon>Betaproteobacteria</taxon>
        <taxon>Burkholderiales</taxon>
        <taxon>Sphaerotilaceae</taxon>
        <taxon>Roseateles</taxon>
    </lineage>
</organism>
<evidence type="ECO:0008006" key="4">
    <source>
        <dbReference type="Google" id="ProtNLM"/>
    </source>
</evidence>
<gene>
    <name evidence="2" type="ORF">CS062_15365</name>
</gene>
<dbReference type="InterPro" id="IPR021455">
    <property type="entry name" value="DUF3106"/>
</dbReference>
<dbReference type="EMBL" id="PEOG01000040">
    <property type="protein sequence ID" value="PIM52338.1"/>
    <property type="molecule type" value="Genomic_DNA"/>
</dbReference>
<keyword evidence="3" id="KW-1185">Reference proteome</keyword>
<proteinExistence type="predicted"/>
<evidence type="ECO:0000256" key="1">
    <source>
        <dbReference type="SAM" id="MobiDB-lite"/>
    </source>
</evidence>
<sequence length="131" mass="14867">MSKEWDQLDGARKGKWLEIAARYPTLPAEQQRRLRERMVEWTRMSPAERQRARIGYQHAGELRAPEQESKLREKWDAYQALPAEKRQRLAERAAEKASAAGRDVPASAVSHRAKAPIQRAPLTAATGPTIV</sequence>
<feature type="non-terminal residue" evidence="2">
    <location>
        <position position="131"/>
    </location>
</feature>
<comment type="caution">
    <text evidence="2">The sequence shown here is derived from an EMBL/GenBank/DDBJ whole genome shotgun (WGS) entry which is preliminary data.</text>
</comment>